<evidence type="ECO:0000313" key="2">
    <source>
        <dbReference type="EMBL" id="GAB08978.1"/>
    </source>
</evidence>
<proteinExistence type="predicted"/>
<evidence type="ECO:0000313" key="3">
    <source>
        <dbReference type="Proteomes" id="UP000035088"/>
    </source>
</evidence>
<feature type="region of interest" description="Disordered" evidence="1">
    <location>
        <begin position="144"/>
        <end position="175"/>
    </location>
</feature>
<organism evidence="2 3">
    <name type="scientific">Gordonia araii NBRC 100433</name>
    <dbReference type="NCBI Taxonomy" id="1073574"/>
    <lineage>
        <taxon>Bacteria</taxon>
        <taxon>Bacillati</taxon>
        <taxon>Actinomycetota</taxon>
        <taxon>Actinomycetes</taxon>
        <taxon>Mycobacteriales</taxon>
        <taxon>Gordoniaceae</taxon>
        <taxon>Gordonia</taxon>
    </lineage>
</organism>
<accession>G7GZF3</accession>
<dbReference type="OrthoDB" id="5996503at2"/>
<name>G7GZF3_9ACTN</name>
<dbReference type="Proteomes" id="UP000035088">
    <property type="component" value="Unassembled WGS sequence"/>
</dbReference>
<sequence>MGLFDNLFGKEQPGPDWVRGTARVIASSAPPHSATWANVSATLVVEVPGMPAFQTDYSKLNCRVSKWPHPGTALPVAVDPRNPHNLAVFWDEVATGADAGRQQAAAIVDHLNQSGNPSPGGEQGMPTTANDVISQIQQMFPGAQVHVSGHGAPSPQPMSTPPGAPVPPPNVSVHATRSDADPVARLEKLAKLRDASIVTEEQFVQLRAQILEQGGLDDE</sequence>
<feature type="compositionally biased region" description="Pro residues" evidence="1">
    <location>
        <begin position="154"/>
        <end position="170"/>
    </location>
</feature>
<gene>
    <name evidence="2" type="ORF">GOARA_026_00070</name>
</gene>
<comment type="caution">
    <text evidence="2">The sequence shown here is derived from an EMBL/GenBank/DDBJ whole genome shotgun (WGS) entry which is preliminary data.</text>
</comment>
<keyword evidence="3" id="KW-1185">Reference proteome</keyword>
<evidence type="ECO:0000256" key="1">
    <source>
        <dbReference type="SAM" id="MobiDB-lite"/>
    </source>
</evidence>
<dbReference type="STRING" id="1073574.GOARA_026_00070"/>
<dbReference type="EMBL" id="BAEE01000026">
    <property type="protein sequence ID" value="GAB08978.1"/>
    <property type="molecule type" value="Genomic_DNA"/>
</dbReference>
<dbReference type="AlphaFoldDB" id="G7GZF3"/>
<reference evidence="2 3" key="1">
    <citation type="submission" date="2011-11" db="EMBL/GenBank/DDBJ databases">
        <title>Whole genome shotgun sequence of Gordonia araii NBRC 100433.</title>
        <authorList>
            <person name="Yoshida Y."/>
            <person name="Hosoyama A."/>
            <person name="Tsuchikane K."/>
            <person name="Katsumata H."/>
            <person name="Yamazaki S."/>
            <person name="Fujita N."/>
        </authorList>
    </citation>
    <scope>NUCLEOTIDE SEQUENCE [LARGE SCALE GENOMIC DNA]</scope>
    <source>
        <strain evidence="2 3">NBRC 100433</strain>
    </source>
</reference>
<protein>
    <recommendedName>
        <fullName evidence="4">SHOCT domain-containing protein</fullName>
    </recommendedName>
</protein>
<dbReference type="RefSeq" id="WP_007321055.1">
    <property type="nucleotide sequence ID" value="NZ_BAEE01000026.1"/>
</dbReference>
<evidence type="ECO:0008006" key="4">
    <source>
        <dbReference type="Google" id="ProtNLM"/>
    </source>
</evidence>